<feature type="region of interest" description="Disordered" evidence="1">
    <location>
        <begin position="335"/>
        <end position="385"/>
    </location>
</feature>
<evidence type="ECO:0000313" key="3">
    <source>
        <dbReference type="Proteomes" id="UP001162060"/>
    </source>
</evidence>
<proteinExistence type="predicted"/>
<sequence>MRCANKADESASARICAEAEAETTATDVSSVDEATQPVSLGDAVARHEDTHVFTEYELGVSYSPDTEDGSVSTAIESKPPAKRGMDDAIRRSIFGSSDASDEPSPKRRRSRSRDSGANSGVGSPIDTTLQQGASTSVCTSQEERDCSVLRLAPEKKAWMPPKSVMDHLSSPTSDRYRTRLFDSSRIHHLDPSAKNYRAENEFYIDAFFKHRWYSGNHKRDGPSLLQAWNAYIHNLEDVGRDAWNDKLIKARDKFEKRTPTGARYKLHRLSREKGLPCLSWGDSCPCCVNNSARAPKEAYLLTSPWWRVRISSEMYEGIENLKSLYDRAGKTFSGGPSAAQDVLHRTAQPDPDRGYRAPRRDISSDVRSRRGGSTAAQPDSAGHRGGLLMEMEEEGRRSPNYHVDRCAPESFYDRVTQGLRGDLEHERDRRLQLADAVSKHRAEFAFAQLENERALSSLRDELRVARGNVDRSRAEITALQTLVDAHHREHKALCEMLERKGVLHRKKQRTDGTA</sequence>
<organism evidence="2 3">
    <name type="scientific">Peronospora matthiolae</name>
    <dbReference type="NCBI Taxonomy" id="2874970"/>
    <lineage>
        <taxon>Eukaryota</taxon>
        <taxon>Sar</taxon>
        <taxon>Stramenopiles</taxon>
        <taxon>Oomycota</taxon>
        <taxon>Peronosporomycetes</taxon>
        <taxon>Peronosporales</taxon>
        <taxon>Peronosporaceae</taxon>
        <taxon>Peronospora</taxon>
    </lineage>
</organism>
<reference evidence="2" key="1">
    <citation type="submission" date="2024-01" db="EMBL/GenBank/DDBJ databases">
        <authorList>
            <person name="Webb A."/>
        </authorList>
    </citation>
    <scope>NUCLEOTIDE SEQUENCE</scope>
    <source>
        <strain evidence="2">Pm1</strain>
    </source>
</reference>
<feature type="region of interest" description="Disordered" evidence="1">
    <location>
        <begin position="57"/>
        <end position="140"/>
    </location>
</feature>
<dbReference type="AlphaFoldDB" id="A0AAV1UBI9"/>
<evidence type="ECO:0000256" key="1">
    <source>
        <dbReference type="SAM" id="MobiDB-lite"/>
    </source>
</evidence>
<comment type="caution">
    <text evidence="2">The sequence shown here is derived from an EMBL/GenBank/DDBJ whole genome shotgun (WGS) entry which is preliminary data.</text>
</comment>
<feature type="compositionally biased region" description="Basic and acidic residues" evidence="1">
    <location>
        <begin position="350"/>
        <end position="368"/>
    </location>
</feature>
<dbReference type="EMBL" id="CAKLBY020000171">
    <property type="protein sequence ID" value="CAK7931028.1"/>
    <property type="molecule type" value="Genomic_DNA"/>
</dbReference>
<protein>
    <submittedName>
        <fullName evidence="2">Uncharacterized protein</fullName>
    </submittedName>
</protein>
<name>A0AAV1UBI9_9STRA</name>
<evidence type="ECO:0000313" key="2">
    <source>
        <dbReference type="EMBL" id="CAK7931028.1"/>
    </source>
</evidence>
<feature type="compositionally biased region" description="Polar residues" evidence="1">
    <location>
        <begin position="116"/>
        <end position="140"/>
    </location>
</feature>
<dbReference type="Proteomes" id="UP001162060">
    <property type="component" value="Unassembled WGS sequence"/>
</dbReference>
<accession>A0AAV1UBI9</accession>
<gene>
    <name evidence="2" type="ORF">PM001_LOCUS16178</name>
</gene>